<evidence type="ECO:0000256" key="1">
    <source>
        <dbReference type="SAM" id="Coils"/>
    </source>
</evidence>
<name>A0A1Y1JHZ7_PLAGO</name>
<evidence type="ECO:0000313" key="4">
    <source>
        <dbReference type="Proteomes" id="UP000195521"/>
    </source>
</evidence>
<proteinExistence type="predicted"/>
<keyword evidence="1" id="KW-0175">Coiled coil</keyword>
<dbReference type="RefSeq" id="XP_028544449.1">
    <property type="nucleotide sequence ID" value="XM_028688648.1"/>
</dbReference>
<protein>
    <submittedName>
        <fullName evidence="3">Uncharacterized protein</fullName>
    </submittedName>
</protein>
<comment type="caution">
    <text evidence="3">The sequence shown here is derived from an EMBL/GenBank/DDBJ whole genome shotgun (WGS) entry which is preliminary data.</text>
</comment>
<dbReference type="AlphaFoldDB" id="A0A1Y1JHZ7"/>
<keyword evidence="4" id="KW-1185">Reference proteome</keyword>
<evidence type="ECO:0000256" key="2">
    <source>
        <dbReference type="SAM" id="MobiDB-lite"/>
    </source>
</evidence>
<sequence>MEDAFAGCCLQSLFEPKTDLSLCINKSIKLFVKDIPTSASVTSGENQCKPNEYQNSGKSTANSSGNSSSARKRGCEDDGEKVEDEKNSSPTESTCTAEEIKKNLLSENLSLLNGYTYFNRIGSNINLLHTELHGLRRDFLFLSKKTKKNIKGLKIIKKKNKIYHGLLDEIKKDRKRKEIYEILCSEIQKLEDVNKLEKKQNKEKSDIENLEKKIQNIENTIKMNDQNIQRAIQQINDIVSTNLCP</sequence>
<dbReference type="OrthoDB" id="386653at2759"/>
<dbReference type="EMBL" id="BDQF01000012">
    <property type="protein sequence ID" value="GAW81860.1"/>
    <property type="molecule type" value="Genomic_DNA"/>
</dbReference>
<dbReference type="GeneID" id="39748592"/>
<feature type="region of interest" description="Disordered" evidence="2">
    <location>
        <begin position="40"/>
        <end position="94"/>
    </location>
</feature>
<gene>
    <name evidence="3" type="ORF">PGO_113140</name>
</gene>
<reference evidence="4" key="1">
    <citation type="submission" date="2017-04" db="EMBL/GenBank/DDBJ databases">
        <title>Plasmodium gonderi genome.</title>
        <authorList>
            <person name="Arisue N."/>
            <person name="Honma H."/>
            <person name="Kawai S."/>
            <person name="Tougan T."/>
            <person name="Tanabe K."/>
            <person name="Horii T."/>
        </authorList>
    </citation>
    <scope>NUCLEOTIDE SEQUENCE [LARGE SCALE GENOMIC DNA]</scope>
    <source>
        <strain evidence="4">ATCC 30045</strain>
    </source>
</reference>
<organism evidence="3 4">
    <name type="scientific">Plasmodium gonderi</name>
    <dbReference type="NCBI Taxonomy" id="77519"/>
    <lineage>
        <taxon>Eukaryota</taxon>
        <taxon>Sar</taxon>
        <taxon>Alveolata</taxon>
        <taxon>Apicomplexa</taxon>
        <taxon>Aconoidasida</taxon>
        <taxon>Haemosporida</taxon>
        <taxon>Plasmodiidae</taxon>
        <taxon>Plasmodium</taxon>
        <taxon>Plasmodium (Plasmodium)</taxon>
    </lineage>
</organism>
<dbReference type="Proteomes" id="UP000195521">
    <property type="component" value="Unassembled WGS sequence"/>
</dbReference>
<feature type="compositionally biased region" description="Polar residues" evidence="2">
    <location>
        <begin position="40"/>
        <end position="55"/>
    </location>
</feature>
<feature type="coiled-coil region" evidence="1">
    <location>
        <begin position="193"/>
        <end position="234"/>
    </location>
</feature>
<accession>A0A1Y1JHZ7</accession>
<evidence type="ECO:0000313" key="3">
    <source>
        <dbReference type="EMBL" id="GAW81860.1"/>
    </source>
</evidence>
<feature type="compositionally biased region" description="Low complexity" evidence="2">
    <location>
        <begin position="56"/>
        <end position="69"/>
    </location>
</feature>
<dbReference type="OMA" id="FNRIGSN"/>